<dbReference type="InterPro" id="IPR000477">
    <property type="entry name" value="RT_dom"/>
</dbReference>
<dbReference type="EMBL" id="JAJSOF020000013">
    <property type="protein sequence ID" value="KAJ4443413.1"/>
    <property type="molecule type" value="Genomic_DNA"/>
</dbReference>
<feature type="transmembrane region" description="Helical" evidence="1">
    <location>
        <begin position="410"/>
        <end position="430"/>
    </location>
</feature>
<keyword evidence="1" id="KW-1133">Transmembrane helix</keyword>
<sequence length="435" mass="49947">MSRRLHEESNPVDTERSSYSALYQGRRHEKEFCALYSDTMRCCVPVDTKSYSALRVRIGQFLSDAFPIHCGLKQGDALSPLFFNFALEYAIRNVQDNRHGLELNGLHQLLVYADDVNMLGENPQTIRENAEILVEESRAIGLEAREWQHLYIGNLTYAVDIFFVMSGMLLCYIAMQVLDSGIKFNIPVFYIHRFLRVTPLLGAAILVHVSFLDKLGSGPILDFVYGKQEKTNCVENWWVTILNVQNYVNSERKCITASWFLAVDTQLFWISPIFLLSLHKWPRFGLGLTITTCIAGIIAAFVESYTRHDNPNFIRFVAEVDFGYSYFHTHTRCPSWFVGILCGYLLHRTSEWRKRVAMNTERLSKVIVTLGWVLTIIALIIVYCSLYPFLQKDYKYDPLQAAFYCALGRPVWSLGMAWIMFACVSGYGGIKLRAF</sequence>
<feature type="transmembrane region" description="Helical" evidence="1">
    <location>
        <begin position="257"/>
        <end position="277"/>
    </location>
</feature>
<keyword evidence="1" id="KW-0472">Membrane</keyword>
<organism evidence="3 4">
    <name type="scientific">Periplaneta americana</name>
    <name type="common">American cockroach</name>
    <name type="synonym">Blatta americana</name>
    <dbReference type="NCBI Taxonomy" id="6978"/>
    <lineage>
        <taxon>Eukaryota</taxon>
        <taxon>Metazoa</taxon>
        <taxon>Ecdysozoa</taxon>
        <taxon>Arthropoda</taxon>
        <taxon>Hexapoda</taxon>
        <taxon>Insecta</taxon>
        <taxon>Pterygota</taxon>
        <taxon>Neoptera</taxon>
        <taxon>Polyneoptera</taxon>
        <taxon>Dictyoptera</taxon>
        <taxon>Blattodea</taxon>
        <taxon>Blattoidea</taxon>
        <taxon>Blattidae</taxon>
        <taxon>Blattinae</taxon>
        <taxon>Periplaneta</taxon>
    </lineage>
</organism>
<name>A0ABQ8TA61_PERAM</name>
<comment type="caution">
    <text evidence="3">The sequence shown here is derived from an EMBL/GenBank/DDBJ whole genome shotgun (WGS) entry which is preliminary data.</text>
</comment>
<reference evidence="3 4" key="1">
    <citation type="journal article" date="2022" name="Allergy">
        <title>Genome assembly and annotation of Periplaneta americana reveal a comprehensive cockroach allergen profile.</title>
        <authorList>
            <person name="Wang L."/>
            <person name="Xiong Q."/>
            <person name="Saelim N."/>
            <person name="Wang L."/>
            <person name="Nong W."/>
            <person name="Wan A.T."/>
            <person name="Shi M."/>
            <person name="Liu X."/>
            <person name="Cao Q."/>
            <person name="Hui J.H.L."/>
            <person name="Sookrung N."/>
            <person name="Leung T.F."/>
            <person name="Tungtrongchitr A."/>
            <person name="Tsui S.K.W."/>
        </authorList>
    </citation>
    <scope>NUCLEOTIDE SEQUENCE [LARGE SCALE GENOMIC DNA]</scope>
    <source>
        <strain evidence="3">PWHHKU_190912</strain>
    </source>
</reference>
<evidence type="ECO:0000256" key="1">
    <source>
        <dbReference type="SAM" id="Phobius"/>
    </source>
</evidence>
<dbReference type="Pfam" id="PF00078">
    <property type="entry name" value="RVT_1"/>
    <property type="match status" value="1"/>
</dbReference>
<protein>
    <recommendedName>
        <fullName evidence="2">Reverse transcriptase domain-containing protein</fullName>
    </recommendedName>
</protein>
<keyword evidence="4" id="KW-1185">Reference proteome</keyword>
<dbReference type="InterPro" id="IPR043502">
    <property type="entry name" value="DNA/RNA_pol_sf"/>
</dbReference>
<dbReference type="PROSITE" id="PS50878">
    <property type="entry name" value="RT_POL"/>
    <property type="match status" value="1"/>
</dbReference>
<feature type="transmembrane region" description="Helical" evidence="1">
    <location>
        <begin position="155"/>
        <end position="174"/>
    </location>
</feature>
<feature type="domain" description="Reverse transcriptase" evidence="2">
    <location>
        <begin position="1"/>
        <end position="170"/>
    </location>
</feature>
<feature type="transmembrane region" description="Helical" evidence="1">
    <location>
        <begin position="366"/>
        <end position="390"/>
    </location>
</feature>
<proteinExistence type="predicted"/>
<dbReference type="PANTHER" id="PTHR11161">
    <property type="entry name" value="O-ACYLTRANSFERASE"/>
    <property type="match status" value="1"/>
</dbReference>
<gene>
    <name evidence="3" type="ORF">ANN_05081</name>
</gene>
<dbReference type="InterPro" id="IPR002656">
    <property type="entry name" value="Acyl_transf_3_dom"/>
</dbReference>
<dbReference type="Proteomes" id="UP001148838">
    <property type="component" value="Unassembled WGS sequence"/>
</dbReference>
<dbReference type="InterPro" id="IPR052728">
    <property type="entry name" value="O2_lipid_transport_reg"/>
</dbReference>
<evidence type="ECO:0000313" key="3">
    <source>
        <dbReference type="EMBL" id="KAJ4443413.1"/>
    </source>
</evidence>
<evidence type="ECO:0000313" key="4">
    <source>
        <dbReference type="Proteomes" id="UP001148838"/>
    </source>
</evidence>
<evidence type="ECO:0000259" key="2">
    <source>
        <dbReference type="PROSITE" id="PS50878"/>
    </source>
</evidence>
<dbReference type="SUPFAM" id="SSF56672">
    <property type="entry name" value="DNA/RNA polymerases"/>
    <property type="match status" value="1"/>
</dbReference>
<accession>A0ABQ8TA61</accession>
<feature type="transmembrane region" description="Helical" evidence="1">
    <location>
        <begin position="322"/>
        <end position="346"/>
    </location>
</feature>
<keyword evidence="1" id="KW-0812">Transmembrane</keyword>
<feature type="transmembrane region" description="Helical" evidence="1">
    <location>
        <begin position="194"/>
        <end position="212"/>
    </location>
</feature>
<dbReference type="PANTHER" id="PTHR11161:SF0">
    <property type="entry name" value="O-ACYLTRANSFERASE LIKE PROTEIN"/>
    <property type="match status" value="1"/>
</dbReference>
<dbReference type="Pfam" id="PF01757">
    <property type="entry name" value="Acyl_transf_3"/>
    <property type="match status" value="1"/>
</dbReference>
<feature type="transmembrane region" description="Helical" evidence="1">
    <location>
        <begin position="284"/>
        <end position="302"/>
    </location>
</feature>